<dbReference type="AlphaFoldDB" id="A0AAV7XKF3"/>
<evidence type="ECO:0008006" key="3">
    <source>
        <dbReference type="Google" id="ProtNLM"/>
    </source>
</evidence>
<organism evidence="1 2">
    <name type="scientific">Megalurothrips usitatus</name>
    <name type="common">bean blossom thrips</name>
    <dbReference type="NCBI Taxonomy" id="439358"/>
    <lineage>
        <taxon>Eukaryota</taxon>
        <taxon>Metazoa</taxon>
        <taxon>Ecdysozoa</taxon>
        <taxon>Arthropoda</taxon>
        <taxon>Hexapoda</taxon>
        <taxon>Insecta</taxon>
        <taxon>Pterygota</taxon>
        <taxon>Neoptera</taxon>
        <taxon>Paraneoptera</taxon>
        <taxon>Thysanoptera</taxon>
        <taxon>Terebrantia</taxon>
        <taxon>Thripoidea</taxon>
        <taxon>Thripidae</taxon>
        <taxon>Megalurothrips</taxon>
    </lineage>
</organism>
<dbReference type="Proteomes" id="UP001075354">
    <property type="component" value="Chromosome 6"/>
</dbReference>
<name>A0AAV7XKF3_9NEOP</name>
<accession>A0AAV7XKF3</accession>
<comment type="caution">
    <text evidence="1">The sequence shown here is derived from an EMBL/GenBank/DDBJ whole genome shotgun (WGS) entry which is preliminary data.</text>
</comment>
<reference evidence="1" key="1">
    <citation type="submission" date="2022-12" db="EMBL/GenBank/DDBJ databases">
        <title>Chromosome-level genome assembly of the bean flower thrips Megalurothrips usitatus.</title>
        <authorList>
            <person name="Ma L."/>
            <person name="Liu Q."/>
            <person name="Li H."/>
            <person name="Cai W."/>
        </authorList>
    </citation>
    <scope>NUCLEOTIDE SEQUENCE</scope>
    <source>
        <strain evidence="1">Cailab_2022a</strain>
    </source>
</reference>
<evidence type="ECO:0000313" key="2">
    <source>
        <dbReference type="Proteomes" id="UP001075354"/>
    </source>
</evidence>
<protein>
    <recommendedName>
        <fullName evidence="3">Galectin</fullName>
    </recommendedName>
</protein>
<gene>
    <name evidence="1" type="ORF">ONE63_008202</name>
</gene>
<proteinExistence type="predicted"/>
<keyword evidence="2" id="KW-1185">Reference proteome</keyword>
<dbReference type="EMBL" id="JAPTSV010000006">
    <property type="protein sequence ID" value="KAJ1526616.1"/>
    <property type="molecule type" value="Genomic_DNA"/>
</dbReference>
<sequence length="136" mass="15935">MHDAFTQLLAITCVVTHFQGPFIAYVDKLTVCDYGNGTDYRHYLQVKITHFNPLKPFEPQIWNGNFTNPEEVNDNNKVRVRMDVRNNNQWKENAFIFNFPKDGCSNAKKHMPTDFLRFFSKGSRCAIPKVRPYTQE</sequence>
<evidence type="ECO:0000313" key="1">
    <source>
        <dbReference type="EMBL" id="KAJ1526616.1"/>
    </source>
</evidence>